<dbReference type="PANTHER" id="PTHR35093">
    <property type="entry name" value="OUTER MEMBRANE PROTEIN NMB0088-RELATED"/>
    <property type="match status" value="1"/>
</dbReference>
<dbReference type="Gene3D" id="2.40.160.60">
    <property type="entry name" value="Outer membrane protein transport protein (OMPP1/FadL/TodX)"/>
    <property type="match status" value="1"/>
</dbReference>
<dbReference type="STRING" id="1817895.AUJ95_06530"/>
<dbReference type="SUPFAM" id="SSF56935">
    <property type="entry name" value="Porins"/>
    <property type="match status" value="1"/>
</dbReference>
<comment type="caution">
    <text evidence="9">The sequence shown here is derived from an EMBL/GenBank/DDBJ whole genome shotgun (WGS) entry which is preliminary data.</text>
</comment>
<evidence type="ECO:0000256" key="7">
    <source>
        <dbReference type="ARBA" id="ARBA00023237"/>
    </source>
</evidence>
<evidence type="ECO:0000256" key="6">
    <source>
        <dbReference type="ARBA" id="ARBA00023136"/>
    </source>
</evidence>
<keyword evidence="5 8" id="KW-0732">Signal</keyword>
<keyword evidence="4" id="KW-0812">Transmembrane</keyword>
<accession>A0A1J5DR44</accession>
<keyword evidence="7" id="KW-0998">Cell outer membrane</keyword>
<comment type="similarity">
    <text evidence="2">Belongs to the OmpP1/FadL family.</text>
</comment>
<dbReference type="EMBL" id="MNYI01000174">
    <property type="protein sequence ID" value="OIP38588.1"/>
    <property type="molecule type" value="Genomic_DNA"/>
</dbReference>
<dbReference type="Pfam" id="PF03349">
    <property type="entry name" value="Toluene_X"/>
    <property type="match status" value="1"/>
</dbReference>
<evidence type="ECO:0000256" key="5">
    <source>
        <dbReference type="ARBA" id="ARBA00022729"/>
    </source>
</evidence>
<evidence type="ECO:0000256" key="3">
    <source>
        <dbReference type="ARBA" id="ARBA00022452"/>
    </source>
</evidence>
<keyword evidence="6" id="KW-0472">Membrane</keyword>
<evidence type="ECO:0000256" key="1">
    <source>
        <dbReference type="ARBA" id="ARBA00004571"/>
    </source>
</evidence>
<dbReference type="GO" id="GO:0015483">
    <property type="term" value="F:long-chain fatty acid transporting porin activity"/>
    <property type="evidence" value="ECO:0007669"/>
    <property type="project" value="TreeGrafter"/>
</dbReference>
<feature type="chain" id="PRO_5012791900" evidence="8">
    <location>
        <begin position="22"/>
        <end position="446"/>
    </location>
</feature>
<dbReference type="AlphaFoldDB" id="A0A1J5DR44"/>
<reference evidence="9 10" key="1">
    <citation type="journal article" date="2016" name="Environ. Microbiol.">
        <title>Genomic resolution of a cold subsurface aquifer community provides metabolic insights for novel microbes adapted to high CO concentrations.</title>
        <authorList>
            <person name="Probst A.J."/>
            <person name="Castelle C.J."/>
            <person name="Singh A."/>
            <person name="Brown C.T."/>
            <person name="Anantharaman K."/>
            <person name="Sharon I."/>
            <person name="Hug L.A."/>
            <person name="Burstein D."/>
            <person name="Emerson J.B."/>
            <person name="Thomas B.C."/>
            <person name="Banfield J.F."/>
        </authorList>
    </citation>
    <scope>NUCLEOTIDE SEQUENCE [LARGE SCALE GENOMIC DNA]</scope>
    <source>
        <strain evidence="9">CG2_30_40_21</strain>
    </source>
</reference>
<proteinExistence type="inferred from homology"/>
<organism evidence="9 10">
    <name type="scientific">Candidatus Desantisbacteria bacterium CG2_30_40_21</name>
    <dbReference type="NCBI Taxonomy" id="1817895"/>
    <lineage>
        <taxon>Bacteria</taxon>
        <taxon>Candidatus Desantisiibacteriota</taxon>
    </lineage>
</organism>
<protein>
    <submittedName>
        <fullName evidence="9">Uncharacterized protein</fullName>
    </submittedName>
</protein>
<sequence>MIKKGVVAAVFCCVAASSAMAGGYEGPGIGARGVGMGGAFIGLADEWTAIYWNPAGLTQLQGKGVGVDVSRLCIKGSDGNGVANSKMVFGQSGVVYNGMNTDQEDIFYRPYAGTVGLTSEPGTFSSSGVDVTSNVWLPAIGGYAQVGNYHLGYGAYAPAGYKTDWQDTTSGVTASYNIKMATKVYNISVARDLTTGIAAGIGLNMIGGEIEKHARKDVPGANSYTYEMDGTCDGSDWEWQAGMMFKPSSVCQIGMVYRSGSEVALKGEARARYPVPTGTTTPPLMVVVEKSDFTRKYNHPATYGLGIAFYAAPNLTITSDFTRTMWSSTKKDVDYSSNGNMLKDENKSLDWTDVTRFRTGMEYKPNPTWAFRVGMLTDPSPVPDKAVSLTNIIDVERTFYTMGTSFTKANWGCDFLYLHGDGERMANNVKYTKTTNEYRLAGQYWF</sequence>
<feature type="signal peptide" evidence="8">
    <location>
        <begin position="1"/>
        <end position="21"/>
    </location>
</feature>
<dbReference type="Proteomes" id="UP000183085">
    <property type="component" value="Unassembled WGS sequence"/>
</dbReference>
<dbReference type="InterPro" id="IPR005017">
    <property type="entry name" value="OMPP1/FadL/TodX"/>
</dbReference>
<evidence type="ECO:0000256" key="8">
    <source>
        <dbReference type="SAM" id="SignalP"/>
    </source>
</evidence>
<evidence type="ECO:0000256" key="4">
    <source>
        <dbReference type="ARBA" id="ARBA00022692"/>
    </source>
</evidence>
<evidence type="ECO:0000313" key="10">
    <source>
        <dbReference type="Proteomes" id="UP000183085"/>
    </source>
</evidence>
<keyword evidence="3" id="KW-1134">Transmembrane beta strand</keyword>
<dbReference type="PANTHER" id="PTHR35093:SF8">
    <property type="entry name" value="OUTER MEMBRANE PROTEIN NMB0088-RELATED"/>
    <property type="match status" value="1"/>
</dbReference>
<gene>
    <name evidence="9" type="ORF">AUJ95_06530</name>
</gene>
<evidence type="ECO:0000313" key="9">
    <source>
        <dbReference type="EMBL" id="OIP38588.1"/>
    </source>
</evidence>
<dbReference type="GO" id="GO:0009279">
    <property type="term" value="C:cell outer membrane"/>
    <property type="evidence" value="ECO:0007669"/>
    <property type="project" value="UniProtKB-SubCell"/>
</dbReference>
<comment type="subcellular location">
    <subcellularLocation>
        <location evidence="1">Cell outer membrane</location>
        <topology evidence="1">Multi-pass membrane protein</topology>
    </subcellularLocation>
</comment>
<name>A0A1J5DR44_9BACT</name>
<evidence type="ECO:0000256" key="2">
    <source>
        <dbReference type="ARBA" id="ARBA00008163"/>
    </source>
</evidence>